<dbReference type="Pfam" id="PF02633">
    <property type="entry name" value="Creatininase"/>
    <property type="match status" value="1"/>
</dbReference>
<dbReference type="GO" id="GO:0009231">
    <property type="term" value="P:riboflavin biosynthetic process"/>
    <property type="evidence" value="ECO:0007669"/>
    <property type="project" value="TreeGrafter"/>
</dbReference>
<keyword evidence="4" id="KW-0862">Zinc</keyword>
<name>A0A0U1Q2S9_9BURK</name>
<dbReference type="STRING" id="1610491.AAV94_01135"/>
<dbReference type="PANTHER" id="PTHR35005">
    <property type="entry name" value="3-DEHYDRO-SCYLLO-INOSOSE HYDROLASE"/>
    <property type="match status" value="1"/>
</dbReference>
<comment type="similarity">
    <text evidence="5">Belongs to the creatininase superfamily.</text>
</comment>
<dbReference type="InterPro" id="IPR003785">
    <property type="entry name" value="Creatininase/forma_Hydrolase"/>
</dbReference>
<comment type="cofactor">
    <cofactor evidence="1">
        <name>Zn(2+)</name>
        <dbReference type="ChEBI" id="CHEBI:29105"/>
    </cofactor>
</comment>
<organism evidence="7 8">
    <name type="scientific">Lampropedia cohaerens</name>
    <dbReference type="NCBI Taxonomy" id="1610491"/>
    <lineage>
        <taxon>Bacteria</taxon>
        <taxon>Pseudomonadati</taxon>
        <taxon>Pseudomonadota</taxon>
        <taxon>Betaproteobacteria</taxon>
        <taxon>Burkholderiales</taxon>
        <taxon>Comamonadaceae</taxon>
        <taxon>Lampropedia</taxon>
    </lineage>
</organism>
<reference evidence="7 8" key="1">
    <citation type="submission" date="2015-05" db="EMBL/GenBank/DDBJ databases">
        <title>Draft genome sequence of Lampropedia sp. CT6, isolated from the microbial mat of a hot water spring, located at Manikaran, India.</title>
        <authorList>
            <person name="Tripathi C."/>
            <person name="Rani P."/>
            <person name="Mahato N.K."/>
            <person name="Lal R."/>
        </authorList>
    </citation>
    <scope>NUCLEOTIDE SEQUENCE [LARGE SCALE GENOMIC DNA]</scope>
    <source>
        <strain evidence="7 8">CT6</strain>
    </source>
</reference>
<comment type="caution">
    <text evidence="7">The sequence shown here is derived from an EMBL/GenBank/DDBJ whole genome shotgun (WGS) entry which is preliminary data.</text>
</comment>
<dbReference type="PANTHER" id="PTHR35005:SF1">
    <property type="entry name" value="2-AMINO-5-FORMYLAMINO-6-RIBOSYLAMINOPYRIMIDIN-4(3H)-ONE 5'-MONOPHOSPHATE DEFORMYLASE"/>
    <property type="match status" value="1"/>
</dbReference>
<feature type="region of interest" description="Disordered" evidence="6">
    <location>
        <begin position="1"/>
        <end position="20"/>
    </location>
</feature>
<dbReference type="GO" id="GO:0046872">
    <property type="term" value="F:metal ion binding"/>
    <property type="evidence" value="ECO:0007669"/>
    <property type="project" value="UniProtKB-KW"/>
</dbReference>
<protein>
    <submittedName>
        <fullName evidence="7">Creatininase</fullName>
    </submittedName>
</protein>
<dbReference type="RefSeq" id="WP_046740481.1">
    <property type="nucleotide sequence ID" value="NZ_LBNQ01000009.1"/>
</dbReference>
<evidence type="ECO:0000313" key="8">
    <source>
        <dbReference type="Proteomes" id="UP000050580"/>
    </source>
</evidence>
<dbReference type="AlphaFoldDB" id="A0A0U1Q2S9"/>
<dbReference type="InterPro" id="IPR024087">
    <property type="entry name" value="Creatininase-like_sf"/>
</dbReference>
<evidence type="ECO:0000256" key="2">
    <source>
        <dbReference type="ARBA" id="ARBA00022723"/>
    </source>
</evidence>
<dbReference type="EMBL" id="LBNQ01000009">
    <property type="protein sequence ID" value="KKW69046.1"/>
    <property type="molecule type" value="Genomic_DNA"/>
</dbReference>
<dbReference type="GO" id="GO:0016811">
    <property type="term" value="F:hydrolase activity, acting on carbon-nitrogen (but not peptide) bonds, in linear amides"/>
    <property type="evidence" value="ECO:0007669"/>
    <property type="project" value="TreeGrafter"/>
</dbReference>
<evidence type="ECO:0000256" key="1">
    <source>
        <dbReference type="ARBA" id="ARBA00001947"/>
    </source>
</evidence>
<dbReference type="OrthoDB" id="9801445at2"/>
<keyword evidence="3" id="KW-0378">Hydrolase</keyword>
<evidence type="ECO:0000256" key="6">
    <source>
        <dbReference type="SAM" id="MobiDB-lite"/>
    </source>
</evidence>
<evidence type="ECO:0000256" key="5">
    <source>
        <dbReference type="ARBA" id="ARBA00024029"/>
    </source>
</evidence>
<keyword evidence="8" id="KW-1185">Reference proteome</keyword>
<proteinExistence type="inferred from homology"/>
<accession>A0A0U1Q2S9</accession>
<dbReference type="PATRIC" id="fig|1610491.3.peg.234"/>
<keyword evidence="2" id="KW-0479">Metal-binding</keyword>
<evidence type="ECO:0000256" key="3">
    <source>
        <dbReference type="ARBA" id="ARBA00022801"/>
    </source>
</evidence>
<dbReference type="Proteomes" id="UP000050580">
    <property type="component" value="Unassembled WGS sequence"/>
</dbReference>
<dbReference type="SUPFAM" id="SSF102215">
    <property type="entry name" value="Creatininase"/>
    <property type="match status" value="1"/>
</dbReference>
<evidence type="ECO:0000256" key="4">
    <source>
        <dbReference type="ARBA" id="ARBA00022833"/>
    </source>
</evidence>
<gene>
    <name evidence="7" type="ORF">AAV94_01135</name>
</gene>
<dbReference type="Gene3D" id="3.40.50.10310">
    <property type="entry name" value="Creatininase"/>
    <property type="match status" value="1"/>
</dbReference>
<evidence type="ECO:0000313" key="7">
    <source>
        <dbReference type="EMBL" id="KKW69046.1"/>
    </source>
</evidence>
<sequence length="296" mass="32076">MSHFEPASPPLPPSQDAEPAFWPHHRWADLGTRDFQLRQGTQLLRRTVAVLPLGATEQHGPHLPLMVDSAITDGIVACALQRLQAMPQAERPPALFLPLQPVGYSPEHASFPGTLTLSANTVLALWRDIGASVAAAGVRRLLLFNSHGGHVAPMDMVARELRRAHGLLVYSCHWFNLPRGDAPALQTSAWEQRFGVHAGEEETAILLHLHPELVDMQQAAHFRSNSETRARAYPVAGNGRSAKLGWMMEDYNACGAAGNAAAATPEKGQALVDNAARQLLALLQEISTLPLPGQPE</sequence>